<evidence type="ECO:0000256" key="2">
    <source>
        <dbReference type="ARBA" id="ARBA00022801"/>
    </source>
</evidence>
<evidence type="ECO:0000256" key="8">
    <source>
        <dbReference type="ARBA" id="ARBA00048988"/>
    </source>
</evidence>
<protein>
    <recommendedName>
        <fullName evidence="7">DNA 3'-5' helicase</fullName>
        <ecNumber evidence="7">5.6.2.4</ecNumber>
    </recommendedName>
</protein>
<comment type="catalytic activity">
    <reaction evidence="8">
        <text>ATP + H2O = ADP + phosphate + H(+)</text>
        <dbReference type="Rhea" id="RHEA:13065"/>
        <dbReference type="ChEBI" id="CHEBI:15377"/>
        <dbReference type="ChEBI" id="CHEBI:15378"/>
        <dbReference type="ChEBI" id="CHEBI:30616"/>
        <dbReference type="ChEBI" id="CHEBI:43474"/>
        <dbReference type="ChEBI" id="CHEBI:456216"/>
        <dbReference type="EC" id="5.6.2.4"/>
    </reaction>
</comment>
<keyword evidence="3 9" id="KW-0347">Helicase</keyword>
<dbReference type="STRING" id="1075417.SAMN05421823_102298"/>
<dbReference type="Gene3D" id="3.40.50.300">
    <property type="entry name" value="P-loop containing nucleotide triphosphate hydrolases"/>
    <property type="match status" value="3"/>
</dbReference>
<dbReference type="Pfam" id="PF13361">
    <property type="entry name" value="UvrD_C"/>
    <property type="match status" value="1"/>
</dbReference>
<dbReference type="InterPro" id="IPR014017">
    <property type="entry name" value="DNA_helicase_UvrD-like_C"/>
</dbReference>
<evidence type="ECO:0000259" key="10">
    <source>
        <dbReference type="PROSITE" id="PS51198"/>
    </source>
</evidence>
<dbReference type="Gene3D" id="1.10.3170.10">
    <property type="entry name" value="Recbcd, chain B, domain 2"/>
    <property type="match status" value="1"/>
</dbReference>
<evidence type="ECO:0000256" key="1">
    <source>
        <dbReference type="ARBA" id="ARBA00022741"/>
    </source>
</evidence>
<keyword evidence="5" id="KW-0413">Isomerase</keyword>
<evidence type="ECO:0000256" key="7">
    <source>
        <dbReference type="ARBA" id="ARBA00034808"/>
    </source>
</evidence>
<dbReference type="OrthoDB" id="9810135at2"/>
<keyword evidence="1 9" id="KW-0547">Nucleotide-binding</keyword>
<sequence length="1091" mass="126052">MEEAVFKIYSSSAGSGKTYTLTKEYLMLVLRDPQRFRSVLAVTFTNKATAEMKNRIVSTLADLKAGKPTPLGKELQAQLDLSDEQLQRNAQLVLESILHDYSHFAVSTIDSFFQRILRSFAYEAAQNANYRLEMDQGKVIRELTDQLLLELGQDRHLMEWLLHFAESRVDEGKGWDFRRDIQELAQEIFKEPFKTFEERMGERLRDRDFVPGFLEKVREVQLSFETEMKRIGQEAQALLDSYELTVEDFLYGKSGVGGYFLRLAAGKDFDPKARARQALLDDKWHKKKHPKELELLAVLDGGLRDLLAEAIDLYDQEYQRYAAASEVLRYIYTFGILSDLTRKLQDYRDEHNLLLISDVTRFLNDILRDNDAHYIYEKAGTAYRHFLIDEFQDTSGFQWENFRPLIINSLAEGETSLIVGDVKQSIYRWRGGDWQLLLHKVEQDVPQHQRINLDHNWRSLPLVIDFNNQFFQTASRTLTEHLVSTIGEAESLPDQERLQLQAGHLIRAYGDVAQKFPDLKRNGLTQEGHIQIRFLERPTGAEADDEEVLTWKEAALEAMVRTIEDLQRRGYRPADIALLVRNRREGTEIAQFLLHYARERAQPGIDYAVISSESLMLQSATTVRLLLSALQCLKNPRDRIATALLLQEYNRYILGDEAADDLSVYYSIPPEEAEEAELEALLYAHLPHEFVEQRAFLSRLALYELSESLIRIFRLHEQHEERAYLQGFQDLVLDYSRTEKTDIASFLDWWKENGHRKPVQMPGVQNAMPILTIHKSKGLEYPAVIIPFCSWSLDHKHTQTNILWAATEAEPFNLVSQMPIRYGTRLRQTCYADAYYTEMVSAYLDNLNTLYVAFTRARDALYLLAPAPKKEGSLKEADGLLYRLASEPKLGTWDPETLTYTLGQPTQRQQEKEPTTVRTLTPGQYPTGAWRDKLMIKSEAEDFFEDLSGETPVNWSHLLRDLLKSLRSSADLDTALTRLYFTGKITLEEQHQLEAKAKRLLGQPPMRDWFRPGRRVKTNFSLLNKFGETRRIDRVVMDGQHAIVVEFAGEEAEADLSGRGKAYTYPLRNMGFERIEGYVVRVDTGRIERVV</sequence>
<evidence type="ECO:0000256" key="5">
    <source>
        <dbReference type="ARBA" id="ARBA00023235"/>
    </source>
</evidence>
<evidence type="ECO:0000256" key="3">
    <source>
        <dbReference type="ARBA" id="ARBA00022806"/>
    </source>
</evidence>
<dbReference type="RefSeq" id="WP_089679835.1">
    <property type="nucleotide sequence ID" value="NZ_FNFO01000002.1"/>
</dbReference>
<feature type="domain" description="UvrD-like helicase C-terminal" evidence="11">
    <location>
        <begin position="507"/>
        <end position="778"/>
    </location>
</feature>
<reference evidence="12 13" key="1">
    <citation type="submission" date="2016-10" db="EMBL/GenBank/DDBJ databases">
        <authorList>
            <person name="de Groot N.N."/>
        </authorList>
    </citation>
    <scope>NUCLEOTIDE SEQUENCE [LARGE SCALE GENOMIC DNA]</scope>
    <source>
        <strain evidence="12 13">DSM 25186</strain>
    </source>
</reference>
<dbReference type="AlphaFoldDB" id="A0A1G9AGZ9"/>
<dbReference type="InterPro" id="IPR027417">
    <property type="entry name" value="P-loop_NTPase"/>
</dbReference>
<dbReference type="InterPro" id="IPR000212">
    <property type="entry name" value="DNA_helicase_UvrD/REP"/>
</dbReference>
<evidence type="ECO:0000313" key="12">
    <source>
        <dbReference type="EMBL" id="SDK26627.1"/>
    </source>
</evidence>
<dbReference type="GO" id="GO:0005524">
    <property type="term" value="F:ATP binding"/>
    <property type="evidence" value="ECO:0007669"/>
    <property type="project" value="UniProtKB-UniRule"/>
</dbReference>
<evidence type="ECO:0000313" key="13">
    <source>
        <dbReference type="Proteomes" id="UP000198510"/>
    </source>
</evidence>
<dbReference type="PANTHER" id="PTHR11070:SF67">
    <property type="entry name" value="DNA 3'-5' HELICASE"/>
    <property type="match status" value="1"/>
</dbReference>
<gene>
    <name evidence="12" type="ORF">SAMN05421823_102298</name>
</gene>
<proteinExistence type="predicted"/>
<dbReference type="GO" id="GO:0000725">
    <property type="term" value="P:recombinational repair"/>
    <property type="evidence" value="ECO:0007669"/>
    <property type="project" value="TreeGrafter"/>
</dbReference>
<accession>A0A1G9AGZ9</accession>
<evidence type="ECO:0000256" key="6">
    <source>
        <dbReference type="ARBA" id="ARBA00034617"/>
    </source>
</evidence>
<dbReference type="GO" id="GO:0003677">
    <property type="term" value="F:DNA binding"/>
    <property type="evidence" value="ECO:0007669"/>
    <property type="project" value="InterPro"/>
</dbReference>
<name>A0A1G9AGZ9_9BACT</name>
<comment type="catalytic activity">
    <reaction evidence="6">
        <text>Couples ATP hydrolysis with the unwinding of duplex DNA by translocating in the 3'-5' direction.</text>
        <dbReference type="EC" id="5.6.2.4"/>
    </reaction>
</comment>
<dbReference type="GO" id="GO:0043138">
    <property type="term" value="F:3'-5' DNA helicase activity"/>
    <property type="evidence" value="ECO:0007669"/>
    <property type="project" value="UniProtKB-EC"/>
</dbReference>
<dbReference type="Pfam" id="PF00580">
    <property type="entry name" value="UvrD-helicase"/>
    <property type="match status" value="1"/>
</dbReference>
<dbReference type="PROSITE" id="PS51198">
    <property type="entry name" value="UVRD_HELICASE_ATP_BIND"/>
    <property type="match status" value="1"/>
</dbReference>
<keyword evidence="2 9" id="KW-0378">Hydrolase</keyword>
<evidence type="ECO:0000256" key="9">
    <source>
        <dbReference type="PROSITE-ProRule" id="PRU00560"/>
    </source>
</evidence>
<dbReference type="SUPFAM" id="SSF52540">
    <property type="entry name" value="P-loop containing nucleoside triphosphate hydrolases"/>
    <property type="match status" value="1"/>
</dbReference>
<dbReference type="EC" id="5.6.2.4" evidence="7"/>
<keyword evidence="13" id="KW-1185">Reference proteome</keyword>
<dbReference type="PANTHER" id="PTHR11070">
    <property type="entry name" value="UVRD / RECB / PCRA DNA HELICASE FAMILY MEMBER"/>
    <property type="match status" value="1"/>
</dbReference>
<feature type="domain" description="UvrD-like helicase ATP-binding" evidence="10">
    <location>
        <begin position="1"/>
        <end position="460"/>
    </location>
</feature>
<dbReference type="EMBL" id="FNFO01000002">
    <property type="protein sequence ID" value="SDK26627.1"/>
    <property type="molecule type" value="Genomic_DNA"/>
</dbReference>
<dbReference type="GO" id="GO:0016887">
    <property type="term" value="F:ATP hydrolysis activity"/>
    <property type="evidence" value="ECO:0007669"/>
    <property type="project" value="RHEA"/>
</dbReference>
<keyword evidence="4 9" id="KW-0067">ATP-binding</keyword>
<keyword evidence="12" id="KW-0269">Exonuclease</keyword>
<dbReference type="GO" id="GO:0004527">
    <property type="term" value="F:exonuclease activity"/>
    <property type="evidence" value="ECO:0007669"/>
    <property type="project" value="UniProtKB-KW"/>
</dbReference>
<keyword evidence="12" id="KW-0540">Nuclease</keyword>
<evidence type="ECO:0000256" key="4">
    <source>
        <dbReference type="ARBA" id="ARBA00022840"/>
    </source>
</evidence>
<feature type="binding site" evidence="9">
    <location>
        <begin position="11"/>
        <end position="18"/>
    </location>
    <ligand>
        <name>ATP</name>
        <dbReference type="ChEBI" id="CHEBI:30616"/>
    </ligand>
</feature>
<evidence type="ECO:0000259" key="11">
    <source>
        <dbReference type="PROSITE" id="PS51217"/>
    </source>
</evidence>
<dbReference type="InterPro" id="IPR014016">
    <property type="entry name" value="UvrD-like_ATP-bd"/>
</dbReference>
<dbReference type="PROSITE" id="PS51217">
    <property type="entry name" value="UVRD_HELICASE_CTER"/>
    <property type="match status" value="1"/>
</dbReference>
<dbReference type="GO" id="GO:0005829">
    <property type="term" value="C:cytosol"/>
    <property type="evidence" value="ECO:0007669"/>
    <property type="project" value="TreeGrafter"/>
</dbReference>
<organism evidence="12 13">
    <name type="scientific">Catalinimonas alkaloidigena</name>
    <dbReference type="NCBI Taxonomy" id="1075417"/>
    <lineage>
        <taxon>Bacteria</taxon>
        <taxon>Pseudomonadati</taxon>
        <taxon>Bacteroidota</taxon>
        <taxon>Cytophagia</taxon>
        <taxon>Cytophagales</taxon>
        <taxon>Catalimonadaceae</taxon>
        <taxon>Catalinimonas</taxon>
    </lineage>
</organism>
<dbReference type="Proteomes" id="UP000198510">
    <property type="component" value="Unassembled WGS sequence"/>
</dbReference>